<gene>
    <name evidence="18" type="ORF">A2818_01295</name>
</gene>
<dbReference type="InterPro" id="IPR013986">
    <property type="entry name" value="DExx_box_DNA_helicase_dom_sf"/>
</dbReference>
<keyword evidence="3 15" id="KW-0547">Nucleotide-binding</keyword>
<proteinExistence type="inferred from homology"/>
<feature type="binding site" evidence="15">
    <location>
        <begin position="34"/>
        <end position="41"/>
    </location>
    <ligand>
        <name>ATP</name>
        <dbReference type="ChEBI" id="CHEBI:30616"/>
    </ligand>
</feature>
<evidence type="ECO:0000256" key="15">
    <source>
        <dbReference type="PROSITE-ProRule" id="PRU00560"/>
    </source>
</evidence>
<keyword evidence="11" id="KW-0413">Isomerase</keyword>
<evidence type="ECO:0000256" key="4">
    <source>
        <dbReference type="ARBA" id="ARBA00022763"/>
    </source>
</evidence>
<dbReference type="EMBL" id="MFTN01000006">
    <property type="protein sequence ID" value="OGI63331.1"/>
    <property type="molecule type" value="Genomic_DNA"/>
</dbReference>
<evidence type="ECO:0000256" key="8">
    <source>
        <dbReference type="ARBA" id="ARBA00022840"/>
    </source>
</evidence>
<keyword evidence="6 15" id="KW-0347">Helicase</keyword>
<keyword evidence="2" id="KW-0540">Nuclease</keyword>
<dbReference type="GO" id="GO:0043138">
    <property type="term" value="F:3'-5' DNA helicase activity"/>
    <property type="evidence" value="ECO:0007669"/>
    <property type="project" value="UniProtKB-EC"/>
</dbReference>
<organism evidence="18 19">
    <name type="scientific">Candidatus Nomurabacteria bacterium RIFCSPHIGHO2_01_FULL_40_12</name>
    <dbReference type="NCBI Taxonomy" id="1801737"/>
    <lineage>
        <taxon>Bacteria</taxon>
        <taxon>Candidatus Nomuraibacteriota</taxon>
    </lineage>
</organism>
<dbReference type="InterPro" id="IPR000212">
    <property type="entry name" value="DNA_helicase_UvrD/REP"/>
</dbReference>
<keyword evidence="7" id="KW-0269">Exonuclease</keyword>
<keyword evidence="8 15" id="KW-0067">ATP-binding</keyword>
<dbReference type="STRING" id="1801737.A2818_01295"/>
<evidence type="ECO:0000256" key="10">
    <source>
        <dbReference type="ARBA" id="ARBA00023204"/>
    </source>
</evidence>
<dbReference type="Pfam" id="PF12705">
    <property type="entry name" value="PDDEXK_1"/>
    <property type="match status" value="1"/>
</dbReference>
<evidence type="ECO:0000256" key="11">
    <source>
        <dbReference type="ARBA" id="ARBA00023235"/>
    </source>
</evidence>
<dbReference type="InterPro" id="IPR014016">
    <property type="entry name" value="UvrD-like_ATP-bd"/>
</dbReference>
<dbReference type="Gene3D" id="3.40.50.300">
    <property type="entry name" value="P-loop containing nucleotide triphosphate hydrolases"/>
    <property type="match status" value="2"/>
</dbReference>
<dbReference type="InterPro" id="IPR027417">
    <property type="entry name" value="P-loop_NTPase"/>
</dbReference>
<accession>A0A1F6V0N3</accession>
<evidence type="ECO:0000256" key="13">
    <source>
        <dbReference type="ARBA" id="ARBA00034808"/>
    </source>
</evidence>
<dbReference type="InterPro" id="IPR014017">
    <property type="entry name" value="DNA_helicase_UvrD-like_C"/>
</dbReference>
<evidence type="ECO:0000256" key="3">
    <source>
        <dbReference type="ARBA" id="ARBA00022741"/>
    </source>
</evidence>
<dbReference type="PROSITE" id="PS51198">
    <property type="entry name" value="UVRD_HELICASE_ATP_BIND"/>
    <property type="match status" value="1"/>
</dbReference>
<comment type="caution">
    <text evidence="18">The sequence shown here is derived from an EMBL/GenBank/DDBJ whole genome shotgun (WGS) entry which is preliminary data.</text>
</comment>
<keyword evidence="5 15" id="KW-0378">Hydrolase</keyword>
<keyword evidence="9" id="KW-0238">DNA-binding</keyword>
<feature type="domain" description="UvrD-like helicase C-terminal" evidence="17">
    <location>
        <begin position="332"/>
        <end position="604"/>
    </location>
</feature>
<keyword evidence="10" id="KW-0234">DNA repair</keyword>
<protein>
    <recommendedName>
        <fullName evidence="13">DNA 3'-5' helicase</fullName>
        <ecNumber evidence="13">5.6.2.4</ecNumber>
    </recommendedName>
</protein>
<dbReference type="GO" id="GO:0000725">
    <property type="term" value="P:recombinational repair"/>
    <property type="evidence" value="ECO:0007669"/>
    <property type="project" value="TreeGrafter"/>
</dbReference>
<dbReference type="GO" id="GO:0004527">
    <property type="term" value="F:exonuclease activity"/>
    <property type="evidence" value="ECO:0007669"/>
    <property type="project" value="UniProtKB-KW"/>
</dbReference>
<dbReference type="Pfam" id="PF13361">
    <property type="entry name" value="UvrD_C"/>
    <property type="match status" value="2"/>
</dbReference>
<comment type="catalytic activity">
    <reaction evidence="12">
        <text>Couples ATP hydrolysis with the unwinding of duplex DNA by translocating in the 3'-5' direction.</text>
        <dbReference type="EC" id="5.6.2.4"/>
    </reaction>
</comment>
<dbReference type="EC" id="5.6.2.4" evidence="13"/>
<dbReference type="InterPro" id="IPR038726">
    <property type="entry name" value="PDDEXK_AddAB-type"/>
</dbReference>
<evidence type="ECO:0000256" key="6">
    <source>
        <dbReference type="ARBA" id="ARBA00022806"/>
    </source>
</evidence>
<evidence type="ECO:0000256" key="1">
    <source>
        <dbReference type="ARBA" id="ARBA00009922"/>
    </source>
</evidence>
<evidence type="ECO:0000259" key="17">
    <source>
        <dbReference type="PROSITE" id="PS51217"/>
    </source>
</evidence>
<evidence type="ECO:0000256" key="12">
    <source>
        <dbReference type="ARBA" id="ARBA00034617"/>
    </source>
</evidence>
<dbReference type="GO" id="GO:0003677">
    <property type="term" value="F:DNA binding"/>
    <property type="evidence" value="ECO:0007669"/>
    <property type="project" value="UniProtKB-KW"/>
</dbReference>
<evidence type="ECO:0000256" key="5">
    <source>
        <dbReference type="ARBA" id="ARBA00022801"/>
    </source>
</evidence>
<evidence type="ECO:0000256" key="7">
    <source>
        <dbReference type="ARBA" id="ARBA00022839"/>
    </source>
</evidence>
<dbReference type="InterPro" id="IPR011604">
    <property type="entry name" value="PDDEXK-like_dom_sf"/>
</dbReference>
<reference evidence="18 19" key="1">
    <citation type="journal article" date="2016" name="Nat. Commun.">
        <title>Thousands of microbial genomes shed light on interconnected biogeochemical processes in an aquifer system.</title>
        <authorList>
            <person name="Anantharaman K."/>
            <person name="Brown C.T."/>
            <person name="Hug L.A."/>
            <person name="Sharon I."/>
            <person name="Castelle C.J."/>
            <person name="Probst A.J."/>
            <person name="Thomas B.C."/>
            <person name="Singh A."/>
            <person name="Wilkins M.J."/>
            <person name="Karaoz U."/>
            <person name="Brodie E.L."/>
            <person name="Williams K.H."/>
            <person name="Hubbard S.S."/>
            <person name="Banfield J.F."/>
        </authorList>
    </citation>
    <scope>NUCLEOTIDE SEQUENCE [LARGE SCALE GENOMIC DNA]</scope>
</reference>
<dbReference type="Gene3D" id="1.10.10.160">
    <property type="match status" value="1"/>
</dbReference>
<dbReference type="Proteomes" id="UP000177602">
    <property type="component" value="Unassembled WGS sequence"/>
</dbReference>
<comment type="similarity">
    <text evidence="1">Belongs to the helicase family. UvrD subfamily.</text>
</comment>
<dbReference type="PROSITE" id="PS51217">
    <property type="entry name" value="UVRD_HELICASE_CTER"/>
    <property type="match status" value="1"/>
</dbReference>
<sequence>MNDIEKRFKTEYEHLNKNQKEAVDAIDGPVMVVAGPGTGKTQVLALRIGNILRETDIKADAILCLTFTNSAVEAMKNRLRLYIGETAEKVNVFTFHSFSMKVIEEHFKVLDLPEAPKLLEDLDRAIFFEQILNDNEWEYLRPRGNSLRYFQDLKSLISLFKRERITAEDFDMAIKKEIRFLEQDEKSISTRGESKGEMKKEILHEIESLERSREVVKFLKLYEQAKKDKNLLDYDDILEFLTHIVEISDEVASLIREKYLYVLIDEHQDSSLVQNKFLAYVWAPVEKPDIFVVGDDRQLIYGFSGASIDHFQGFKKTFPDAKLITLMDNYRSTQVILDASHALLKSVMSDAKLVSQSKERHLIKLVEANESREEIIIAGLDIKEKIKEGLNPNDCAILVPKNKQVRTALDILHSLGIPVSTFETLSLFDQEDMHAFLRVLKIINDGDVVSLALSFFDKISDIEPLEAHKFIMGEFMREFSFDKLTSRPPALFARGGVDKWIKKLSSWKSDFQNKDTHNDLKFLIQTVGEELFQNKIGEKKIVSGKEILDTILGLFLRGKERNSDITFSQFISYLEKLKSYNEYVPLVTTNIEGVKVLTMHSSKGLEFEYIWIAHMDEKSLSGGRISKTGFTLPPSIAEVVEERDIDAIKRKLYVAITRAKKFCTLSYASLSGKSGEQKLAKVIAILPSEVFEKQKISSLEKVIPDNNILPDLLKLVKAKYKDRYVSVSLLNNFFDCPWQWYFRNLLQLPEEKTESLEFGIAVHSAIDKILKSNKVILPEDKDVAKIVSNWAAGRLKDIAPSHENEQSISLNDPRFPYLKIYGKIDLIENLRGKEVRVTDFKTGSVRKKSEIEKLDEEGRMSGNLRQLAMYSYLLEQSVRKLKVKESRLEFLEAKNPKEAFYDRIITHKEIDLLIKDISDYDNLVKSGEWANRPCHYNSYGKNTECEYCKMAEIYK</sequence>
<evidence type="ECO:0000256" key="9">
    <source>
        <dbReference type="ARBA" id="ARBA00023125"/>
    </source>
</evidence>
<evidence type="ECO:0000256" key="2">
    <source>
        <dbReference type="ARBA" id="ARBA00022722"/>
    </source>
</evidence>
<evidence type="ECO:0000259" key="16">
    <source>
        <dbReference type="PROSITE" id="PS51198"/>
    </source>
</evidence>
<dbReference type="AlphaFoldDB" id="A0A1F6V0N3"/>
<feature type="domain" description="UvrD-like helicase ATP-binding" evidence="16">
    <location>
        <begin position="13"/>
        <end position="333"/>
    </location>
</feature>
<evidence type="ECO:0000313" key="18">
    <source>
        <dbReference type="EMBL" id="OGI63331.1"/>
    </source>
</evidence>
<dbReference type="GO" id="GO:0005524">
    <property type="term" value="F:ATP binding"/>
    <property type="evidence" value="ECO:0007669"/>
    <property type="project" value="UniProtKB-UniRule"/>
</dbReference>
<evidence type="ECO:0000313" key="19">
    <source>
        <dbReference type="Proteomes" id="UP000177602"/>
    </source>
</evidence>
<dbReference type="CDD" id="cd17932">
    <property type="entry name" value="DEXQc_UvrD"/>
    <property type="match status" value="1"/>
</dbReference>
<evidence type="ECO:0000256" key="14">
    <source>
        <dbReference type="ARBA" id="ARBA00048988"/>
    </source>
</evidence>
<comment type="catalytic activity">
    <reaction evidence="14">
        <text>ATP + H2O = ADP + phosphate + H(+)</text>
        <dbReference type="Rhea" id="RHEA:13065"/>
        <dbReference type="ChEBI" id="CHEBI:15377"/>
        <dbReference type="ChEBI" id="CHEBI:15378"/>
        <dbReference type="ChEBI" id="CHEBI:30616"/>
        <dbReference type="ChEBI" id="CHEBI:43474"/>
        <dbReference type="ChEBI" id="CHEBI:456216"/>
        <dbReference type="EC" id="5.6.2.4"/>
    </reaction>
</comment>
<dbReference type="Pfam" id="PF00580">
    <property type="entry name" value="UvrD-helicase"/>
    <property type="match status" value="1"/>
</dbReference>
<dbReference type="PANTHER" id="PTHR11070:SF2">
    <property type="entry name" value="ATP-DEPENDENT DNA HELICASE SRS2"/>
    <property type="match status" value="1"/>
</dbReference>
<name>A0A1F6V0N3_9BACT</name>
<dbReference type="PANTHER" id="PTHR11070">
    <property type="entry name" value="UVRD / RECB / PCRA DNA HELICASE FAMILY MEMBER"/>
    <property type="match status" value="1"/>
</dbReference>
<dbReference type="Gene3D" id="1.10.486.10">
    <property type="entry name" value="PCRA, domain 4"/>
    <property type="match status" value="1"/>
</dbReference>
<dbReference type="Gene3D" id="3.90.320.10">
    <property type="match status" value="1"/>
</dbReference>
<dbReference type="SUPFAM" id="SSF52540">
    <property type="entry name" value="P-loop containing nucleoside triphosphate hydrolases"/>
    <property type="match status" value="1"/>
</dbReference>
<keyword evidence="4" id="KW-0227">DNA damage</keyword>